<dbReference type="EC" id="2.7.11.1" evidence="1"/>
<feature type="non-terminal residue" evidence="9">
    <location>
        <position position="312"/>
    </location>
</feature>
<dbReference type="SUPFAM" id="SSF56112">
    <property type="entry name" value="Protein kinase-like (PK-like)"/>
    <property type="match status" value="1"/>
</dbReference>
<evidence type="ECO:0000256" key="7">
    <source>
        <dbReference type="SAM" id="MobiDB-lite"/>
    </source>
</evidence>
<dbReference type="Proteomes" id="UP000092124">
    <property type="component" value="Unassembled WGS sequence"/>
</dbReference>
<evidence type="ECO:0000256" key="2">
    <source>
        <dbReference type="ARBA" id="ARBA00022527"/>
    </source>
</evidence>
<dbReference type="AlphaFoldDB" id="A0A1A6GU92"/>
<dbReference type="Pfam" id="PF00069">
    <property type="entry name" value="Pkinase"/>
    <property type="match status" value="1"/>
</dbReference>
<dbReference type="GO" id="GO:0035556">
    <property type="term" value="P:intracellular signal transduction"/>
    <property type="evidence" value="ECO:0007669"/>
    <property type="project" value="TreeGrafter"/>
</dbReference>
<feature type="region of interest" description="Disordered" evidence="7">
    <location>
        <begin position="171"/>
        <end position="201"/>
    </location>
</feature>
<keyword evidence="5" id="KW-0418">Kinase</keyword>
<evidence type="ECO:0000256" key="1">
    <source>
        <dbReference type="ARBA" id="ARBA00012513"/>
    </source>
</evidence>
<evidence type="ECO:0000259" key="8">
    <source>
        <dbReference type="PROSITE" id="PS50011"/>
    </source>
</evidence>
<keyword evidence="6" id="KW-0067">ATP-binding</keyword>
<keyword evidence="4" id="KW-0547">Nucleotide-binding</keyword>
<keyword evidence="2" id="KW-0723">Serine/threonine-protein kinase</keyword>
<name>A0A1A6GU92_NEOLE</name>
<keyword evidence="10" id="KW-1185">Reference proteome</keyword>
<dbReference type="SMART" id="SM00220">
    <property type="entry name" value="S_TKc"/>
    <property type="match status" value="1"/>
</dbReference>
<evidence type="ECO:0000256" key="5">
    <source>
        <dbReference type="ARBA" id="ARBA00022777"/>
    </source>
</evidence>
<dbReference type="Gene3D" id="1.10.510.10">
    <property type="entry name" value="Transferase(Phosphotransferase) domain 1"/>
    <property type="match status" value="1"/>
</dbReference>
<dbReference type="InterPro" id="IPR000719">
    <property type="entry name" value="Prot_kinase_dom"/>
</dbReference>
<keyword evidence="3" id="KW-0808">Transferase</keyword>
<feature type="region of interest" description="Disordered" evidence="7">
    <location>
        <begin position="267"/>
        <end position="296"/>
    </location>
</feature>
<feature type="domain" description="Protein kinase" evidence="8">
    <location>
        <begin position="1"/>
        <end position="109"/>
    </location>
</feature>
<dbReference type="InterPro" id="IPR011009">
    <property type="entry name" value="Kinase-like_dom_sf"/>
</dbReference>
<evidence type="ECO:0000256" key="3">
    <source>
        <dbReference type="ARBA" id="ARBA00022679"/>
    </source>
</evidence>
<dbReference type="PANTHER" id="PTHR24346">
    <property type="entry name" value="MAP/MICROTUBULE AFFINITY-REGULATING KINASE"/>
    <property type="match status" value="1"/>
</dbReference>
<dbReference type="GO" id="GO:0005524">
    <property type="term" value="F:ATP binding"/>
    <property type="evidence" value="ECO:0007669"/>
    <property type="project" value="UniProtKB-KW"/>
</dbReference>
<dbReference type="EMBL" id="LZPO01067083">
    <property type="protein sequence ID" value="OBS69741.1"/>
    <property type="molecule type" value="Genomic_DNA"/>
</dbReference>
<accession>A0A1A6GU92</accession>
<evidence type="ECO:0000256" key="6">
    <source>
        <dbReference type="ARBA" id="ARBA00022840"/>
    </source>
</evidence>
<sequence>MARQLAEGQMLKKVCGTFLYLAPEILARKPYDGLEVDMWSLGVLLYVLVTGKFPYAETTHAGMYRIITTTNYPIPNHLSKPCNDIIAQLLMVPTRYRITICQLLEREWLGSIKDHTAPAAKEILPRVVETMCTMGYTCEEIVSSLKHGQPNNLTATFNIVKYQMSCGDSHQQNQKPWVNDSPVGALRPPIPLKRRTSEPAFPTSIEDERKHFHEEGVEGRGKRCQSYNIAVNMNSVDSLLDDLSLCESALDGTPTCFLNKGFSTEEPFMRPSLTNDQPQDEPTNSGSRPLRTSATCSKEKIYLSPEINPDWF</sequence>
<dbReference type="GO" id="GO:0004674">
    <property type="term" value="F:protein serine/threonine kinase activity"/>
    <property type="evidence" value="ECO:0007669"/>
    <property type="project" value="UniProtKB-KW"/>
</dbReference>
<proteinExistence type="predicted"/>
<comment type="caution">
    <text evidence="9">The sequence shown here is derived from an EMBL/GenBank/DDBJ whole genome shotgun (WGS) entry which is preliminary data.</text>
</comment>
<evidence type="ECO:0000313" key="9">
    <source>
        <dbReference type="EMBL" id="OBS69741.1"/>
    </source>
</evidence>
<dbReference type="Gene3D" id="1.10.8.10">
    <property type="entry name" value="DNA helicase RuvA subunit, C-terminal domain"/>
    <property type="match status" value="1"/>
</dbReference>
<evidence type="ECO:0000313" key="10">
    <source>
        <dbReference type="Proteomes" id="UP000092124"/>
    </source>
</evidence>
<feature type="compositionally biased region" description="Polar residues" evidence="7">
    <location>
        <begin position="272"/>
        <end position="296"/>
    </location>
</feature>
<dbReference type="OrthoDB" id="9628301at2759"/>
<evidence type="ECO:0000256" key="4">
    <source>
        <dbReference type="ARBA" id="ARBA00022741"/>
    </source>
</evidence>
<protein>
    <recommendedName>
        <fullName evidence="1">non-specific serine/threonine protein kinase</fullName>
        <ecNumber evidence="1">2.7.11.1</ecNumber>
    </recommendedName>
</protein>
<dbReference type="PANTHER" id="PTHR24346:SF82">
    <property type="entry name" value="KP78A-RELATED"/>
    <property type="match status" value="1"/>
</dbReference>
<organism evidence="9 10">
    <name type="scientific">Neotoma lepida</name>
    <name type="common">Desert woodrat</name>
    <dbReference type="NCBI Taxonomy" id="56216"/>
    <lineage>
        <taxon>Eukaryota</taxon>
        <taxon>Metazoa</taxon>
        <taxon>Chordata</taxon>
        <taxon>Craniata</taxon>
        <taxon>Vertebrata</taxon>
        <taxon>Euteleostomi</taxon>
        <taxon>Mammalia</taxon>
        <taxon>Eutheria</taxon>
        <taxon>Euarchontoglires</taxon>
        <taxon>Glires</taxon>
        <taxon>Rodentia</taxon>
        <taxon>Myomorpha</taxon>
        <taxon>Muroidea</taxon>
        <taxon>Cricetidae</taxon>
        <taxon>Neotominae</taxon>
        <taxon>Neotoma</taxon>
    </lineage>
</organism>
<gene>
    <name evidence="9" type="ORF">A6R68_01718</name>
</gene>
<dbReference type="GO" id="GO:0005737">
    <property type="term" value="C:cytoplasm"/>
    <property type="evidence" value="ECO:0007669"/>
    <property type="project" value="TreeGrafter"/>
</dbReference>
<dbReference type="STRING" id="56216.A0A1A6GU92"/>
<dbReference type="PROSITE" id="PS50011">
    <property type="entry name" value="PROTEIN_KINASE_DOM"/>
    <property type="match status" value="1"/>
</dbReference>
<reference evidence="9 10" key="1">
    <citation type="submission" date="2016-06" db="EMBL/GenBank/DDBJ databases">
        <title>The Draft Genome Sequence and Annotation of the Desert Woodrat Neotoma lepida.</title>
        <authorList>
            <person name="Campbell M."/>
            <person name="Oakeson K.F."/>
            <person name="Yandell M."/>
            <person name="Halpert J.R."/>
            <person name="Dearing D."/>
        </authorList>
    </citation>
    <scope>NUCLEOTIDE SEQUENCE [LARGE SCALE GENOMIC DNA]</scope>
    <source>
        <strain evidence="9">417</strain>
        <tissue evidence="9">Liver</tissue>
    </source>
</reference>